<keyword evidence="2" id="KW-1185">Reference proteome</keyword>
<evidence type="ECO:0000313" key="2">
    <source>
        <dbReference type="Proteomes" id="UP001055811"/>
    </source>
</evidence>
<name>A0ACB8ZST9_CICIN</name>
<reference evidence="2" key="1">
    <citation type="journal article" date="2022" name="Mol. Ecol. Resour.">
        <title>The genomes of chicory, endive, great burdock and yacon provide insights into Asteraceae palaeo-polyploidization history and plant inulin production.</title>
        <authorList>
            <person name="Fan W."/>
            <person name="Wang S."/>
            <person name="Wang H."/>
            <person name="Wang A."/>
            <person name="Jiang F."/>
            <person name="Liu H."/>
            <person name="Zhao H."/>
            <person name="Xu D."/>
            <person name="Zhang Y."/>
        </authorList>
    </citation>
    <scope>NUCLEOTIDE SEQUENCE [LARGE SCALE GENOMIC DNA]</scope>
    <source>
        <strain evidence="2">cv. Punajuju</strain>
    </source>
</reference>
<evidence type="ECO:0000313" key="1">
    <source>
        <dbReference type="EMBL" id="KAI3701054.1"/>
    </source>
</evidence>
<dbReference type="Proteomes" id="UP001055811">
    <property type="component" value="Linkage Group LG08"/>
</dbReference>
<gene>
    <name evidence="1" type="ORF">L2E82_45697</name>
</gene>
<sequence length="427" mass="44730">MDPLRIIILTLWLIAAVSTVAGHNITDILSEFPEYSVFNDYLTKTRLDDEINSRQTITVLVLNNAVATNFTANRPLSVIKPALSIHVLLDYFDAGKLLTIGGGSMITTTLYQTTGIAAGSTGFVNITDIKGGKVEFGSAAQGSKIESLYTKTVKQFPYNISVLEISSPIIALEVLPVPSAVNIRSLLAAAGCRAFNKLITTTGVVDIYQKMAQDGLTVFAPSDAAFKATGLPDFNKLTNAELVSLLLYHAVPSYVPRITLKNEKDPLHTLATNSAGEFAFTVQSVGDSITLNSGVVDSRVLNMVTDSVPVSIFTIDSVLLPMELFATTPSPADAPHSPPETSPPSVSAPAPGSRPIASSPAPVAGSSPVIPPPASSTPPTLSPAGGAAPADNPAADMGNNNASGVDRIKVPVIFLALIMVSISVIFF</sequence>
<accession>A0ACB8ZST9</accession>
<comment type="caution">
    <text evidence="1">The sequence shown here is derived from an EMBL/GenBank/DDBJ whole genome shotgun (WGS) entry which is preliminary data.</text>
</comment>
<reference evidence="1 2" key="2">
    <citation type="journal article" date="2022" name="Mol. Ecol. Resour.">
        <title>The genomes of chicory, endive, great burdock and yacon provide insights into Asteraceae paleo-polyploidization history and plant inulin production.</title>
        <authorList>
            <person name="Fan W."/>
            <person name="Wang S."/>
            <person name="Wang H."/>
            <person name="Wang A."/>
            <person name="Jiang F."/>
            <person name="Liu H."/>
            <person name="Zhao H."/>
            <person name="Xu D."/>
            <person name="Zhang Y."/>
        </authorList>
    </citation>
    <scope>NUCLEOTIDE SEQUENCE [LARGE SCALE GENOMIC DNA]</scope>
    <source>
        <strain evidence="2">cv. Punajuju</strain>
        <tissue evidence="1">Leaves</tissue>
    </source>
</reference>
<organism evidence="1 2">
    <name type="scientific">Cichorium intybus</name>
    <name type="common">Chicory</name>
    <dbReference type="NCBI Taxonomy" id="13427"/>
    <lineage>
        <taxon>Eukaryota</taxon>
        <taxon>Viridiplantae</taxon>
        <taxon>Streptophyta</taxon>
        <taxon>Embryophyta</taxon>
        <taxon>Tracheophyta</taxon>
        <taxon>Spermatophyta</taxon>
        <taxon>Magnoliopsida</taxon>
        <taxon>eudicotyledons</taxon>
        <taxon>Gunneridae</taxon>
        <taxon>Pentapetalae</taxon>
        <taxon>asterids</taxon>
        <taxon>campanulids</taxon>
        <taxon>Asterales</taxon>
        <taxon>Asteraceae</taxon>
        <taxon>Cichorioideae</taxon>
        <taxon>Cichorieae</taxon>
        <taxon>Cichoriinae</taxon>
        <taxon>Cichorium</taxon>
    </lineage>
</organism>
<dbReference type="EMBL" id="CM042016">
    <property type="protein sequence ID" value="KAI3701054.1"/>
    <property type="molecule type" value="Genomic_DNA"/>
</dbReference>
<protein>
    <submittedName>
        <fullName evidence="1">Uncharacterized protein</fullName>
    </submittedName>
</protein>
<proteinExistence type="predicted"/>